<evidence type="ECO:0000256" key="1">
    <source>
        <dbReference type="SAM" id="MobiDB-lite"/>
    </source>
</evidence>
<name>A0A8J6AYB1_9EUKA</name>
<feature type="region of interest" description="Disordered" evidence="1">
    <location>
        <begin position="303"/>
        <end position="322"/>
    </location>
</feature>
<dbReference type="Proteomes" id="UP000717585">
    <property type="component" value="Unassembled WGS sequence"/>
</dbReference>
<dbReference type="EMBL" id="JAHDYR010000015">
    <property type="protein sequence ID" value="KAG9394440.1"/>
    <property type="molecule type" value="Genomic_DNA"/>
</dbReference>
<comment type="caution">
    <text evidence="2">The sequence shown here is derived from an EMBL/GenBank/DDBJ whole genome shotgun (WGS) entry which is preliminary data.</text>
</comment>
<feature type="region of interest" description="Disordered" evidence="1">
    <location>
        <begin position="118"/>
        <end position="139"/>
    </location>
</feature>
<proteinExistence type="predicted"/>
<gene>
    <name evidence="2" type="ORF">J8273_4105</name>
</gene>
<feature type="region of interest" description="Disordered" evidence="1">
    <location>
        <begin position="469"/>
        <end position="488"/>
    </location>
</feature>
<evidence type="ECO:0000313" key="3">
    <source>
        <dbReference type="Proteomes" id="UP000717585"/>
    </source>
</evidence>
<dbReference type="AlphaFoldDB" id="A0A8J6AYB1"/>
<evidence type="ECO:0000313" key="2">
    <source>
        <dbReference type="EMBL" id="KAG9394440.1"/>
    </source>
</evidence>
<keyword evidence="3" id="KW-1185">Reference proteome</keyword>
<reference evidence="2" key="1">
    <citation type="submission" date="2021-05" db="EMBL/GenBank/DDBJ databases">
        <title>A free-living protist that lacks canonical eukaryotic 1 DNA replication and segregation systems.</title>
        <authorList>
            <person name="Salas-Leiva D.E."/>
            <person name="Tromer E.C."/>
            <person name="Curtis B.A."/>
            <person name="Jerlstrom-Hultqvist J."/>
            <person name="Kolisko M."/>
            <person name="Yi Z."/>
            <person name="Salas-Leiva J.S."/>
            <person name="Gallot-Lavallee L."/>
            <person name="Kops G.J.P.L."/>
            <person name="Archibald J.M."/>
            <person name="Simpson A.G.B."/>
            <person name="Roger A.J."/>
        </authorList>
    </citation>
    <scope>NUCLEOTIDE SEQUENCE</scope>
    <source>
        <strain evidence="2">BICM</strain>
    </source>
</reference>
<accession>A0A8J6AYB1</accession>
<organism evidence="2 3">
    <name type="scientific">Carpediemonas membranifera</name>
    <dbReference type="NCBI Taxonomy" id="201153"/>
    <lineage>
        <taxon>Eukaryota</taxon>
        <taxon>Metamonada</taxon>
        <taxon>Carpediemonas-like organisms</taxon>
        <taxon>Carpediemonas</taxon>
    </lineage>
</organism>
<protein>
    <submittedName>
        <fullName evidence="2">Uncharacterized protein</fullName>
    </submittedName>
</protein>
<sequence>MRLGVHFAAITDDTSVAREILKNERKNQYVTTIFHEIFERHRHEVLACLTGDKVDIDLYAQTFKTLRDLRNTALHSKQNDVSVLREALVKMVTTGLLTFHFRAAKKLETAFMRSLPHTPSKPSAMKTAVTGGSANAPQPSWDIMTSKERVAHWTAIAQSYGTKADQYIYDIAAMMDEMVTDLFDEATRAGIEARDGATAKLFHHMFNEHRKTACTLLDMNRSTTAGMWDDLGRQFREVKLIAKVAGNPVQSTQMWGTFGWKEIRTRLEEAGVTRLFENLREVLDDLRSRQAKGITAVAPTRATGLTPATPKKAKTAPSDAPNEAGRKWIRTALDFGGRVDERVYEIAQAVSGSNPPLLDSATAAGAAARTESCAKLFHELFNVQRKRLVKLLRQRQWAGGDDWDALGQCFRDVRNIARLAADPSLAAQVWGQAWWLDISSRLAKARAEDLLRALDGILAALTGETKAINNDKSKQESKPVPAKDPGPDRVLAMDQRVDALVYSIAAKFVRLHPGTIDPAAEAGIAGRTARTTQLFHEVFNVCRPAVLELRLPVDFDKLGAKFREFKKLAKTVSGGAKMPADKADNAMRTVAADALIGGLRQVDDALSHAKPRLSHDTPAQTVVKARNYDHRAFYDEWDDYNDEEEDEDEEQFPLDDNTTMRRMTGLSVLLAVDCDRIITSLATLLGEINSKFVFEPDTHPCAMAEAMFMAPGVNGLRAAIPSLARELEKEENFWMDLAARFATLYTASIIGDDILSRMEYYADEQTALEKMFDMRPELLPETLRAIRNGVDWAIHSHLTPEDHAGLYTKEVERCLLAMACMVDDFVPDLFDKATKRAIRSRTESPSKICELLFVRHRNRLAQLEGIPQEKMMVDCKMIRERYMGLRTVAQAASIGHYSKKKGKKQFKDIITQIDPNLLIDTLHEHMTTLADEGLEPDDDDPHMAQLGACEGVLAEAQTLVEQREYIAAGVTYGVALEKMVFALGDRYLSLRASSCDAGFREDVRGRETSDTAVFHTIFVQHRAELIDVLTAAQSSLATLDFVDLVFRFEELKKLSNAAMMPSPDLTELGFMLTMNGLRVKEFFDHLKALELTLFGISHLER</sequence>